<name>A0A3N4RJI5_9ACTN</name>
<dbReference type="AlphaFoldDB" id="A0A3N4RJI5"/>
<evidence type="ECO:0000313" key="2">
    <source>
        <dbReference type="EMBL" id="RPE27351.1"/>
    </source>
</evidence>
<gene>
    <name evidence="1" type="ORF">EDD38_7364</name>
    <name evidence="2" type="ORF">EDD38_7496</name>
</gene>
<evidence type="ECO:0000313" key="1">
    <source>
        <dbReference type="EMBL" id="RPE27220.1"/>
    </source>
</evidence>
<evidence type="ECO:0000313" key="3">
    <source>
        <dbReference type="Proteomes" id="UP000266906"/>
    </source>
</evidence>
<accession>A0A3N4RJI5</accession>
<dbReference type="Proteomes" id="UP000266906">
    <property type="component" value="Unassembled WGS sequence"/>
</dbReference>
<proteinExistence type="predicted"/>
<keyword evidence="3" id="KW-1185">Reference proteome</keyword>
<sequence length="133" mass="13731">MPASAPHPFGDEPAPVADVIDFASRRAAQRRGTGSCASPVPGRPTEQEIAVADVWQGELAKHGANLADPAVRAAVAGVADLMERLVHGAQQLRESGTGSGLDEEGARVMLDLVADLRSVPGTLDAVRGIAEEC</sequence>
<dbReference type="EMBL" id="RKQG01000004">
    <property type="protein sequence ID" value="RPE27351.1"/>
    <property type="molecule type" value="Genomic_DNA"/>
</dbReference>
<comment type="caution">
    <text evidence="1">The sequence shown here is derived from an EMBL/GenBank/DDBJ whole genome shotgun (WGS) entry which is preliminary data.</text>
</comment>
<dbReference type="EMBL" id="RKQG01000004">
    <property type="protein sequence ID" value="RPE27220.1"/>
    <property type="molecule type" value="Genomic_DNA"/>
</dbReference>
<protein>
    <submittedName>
        <fullName evidence="1">Uncharacterized protein</fullName>
    </submittedName>
</protein>
<reference evidence="1 3" key="1">
    <citation type="submission" date="2018-11" db="EMBL/GenBank/DDBJ databases">
        <title>Sequencing the genomes of 1000 actinobacteria strains.</title>
        <authorList>
            <person name="Klenk H.-P."/>
        </authorList>
    </citation>
    <scope>NUCLEOTIDE SEQUENCE [LARGE SCALE GENOMIC DNA]</scope>
    <source>
        <strain evidence="1 3">DSM 44781</strain>
    </source>
</reference>
<dbReference type="RefSeq" id="WP_123821580.1">
    <property type="nucleotide sequence ID" value="NZ_RKQG01000004.1"/>
</dbReference>
<organism evidence="1 3">
    <name type="scientific">Kitasatospora cineracea</name>
    <dbReference type="NCBI Taxonomy" id="88074"/>
    <lineage>
        <taxon>Bacteria</taxon>
        <taxon>Bacillati</taxon>
        <taxon>Actinomycetota</taxon>
        <taxon>Actinomycetes</taxon>
        <taxon>Kitasatosporales</taxon>
        <taxon>Streptomycetaceae</taxon>
        <taxon>Kitasatospora</taxon>
    </lineage>
</organism>